<dbReference type="SUPFAM" id="SSF53335">
    <property type="entry name" value="S-adenosyl-L-methionine-dependent methyltransferases"/>
    <property type="match status" value="1"/>
</dbReference>
<name>A0A2H0W825_9BACT</name>
<dbReference type="InterPro" id="IPR029063">
    <property type="entry name" value="SAM-dependent_MTases_sf"/>
</dbReference>
<dbReference type="CDD" id="cd02440">
    <property type="entry name" value="AdoMet_MTases"/>
    <property type="match status" value="1"/>
</dbReference>
<evidence type="ECO:0000313" key="2">
    <source>
        <dbReference type="Proteomes" id="UP000230093"/>
    </source>
</evidence>
<sequence length="208" mass="23728">MKFKYNTFNPYIYNQIPKGARTLDVGCATGLLGKTLKAHKSPKFLVGIEKDKKMAKKASRFYDKVIITNLDQLNNLPFKKDFFDLIVLSDILEHLKNPLFTLKAITPYLNSSGCLLISVPNIAFISVRISLLFGMFEYNLKGGLLDEAHLRLFTRLGLIKLLKQANLKIISLRGYNLVRPRFFFLKILGKLLPTVFSLQFLAKAKKIK</sequence>
<dbReference type="Pfam" id="PF13489">
    <property type="entry name" value="Methyltransf_23"/>
    <property type="match status" value="1"/>
</dbReference>
<evidence type="ECO:0008006" key="3">
    <source>
        <dbReference type="Google" id="ProtNLM"/>
    </source>
</evidence>
<dbReference type="EMBL" id="PEZT01000028">
    <property type="protein sequence ID" value="PIS08806.1"/>
    <property type="molecule type" value="Genomic_DNA"/>
</dbReference>
<dbReference type="Gene3D" id="3.40.50.150">
    <property type="entry name" value="Vaccinia Virus protein VP39"/>
    <property type="match status" value="1"/>
</dbReference>
<evidence type="ECO:0000313" key="1">
    <source>
        <dbReference type="EMBL" id="PIS08806.1"/>
    </source>
</evidence>
<proteinExistence type="predicted"/>
<comment type="caution">
    <text evidence="1">The sequence shown here is derived from an EMBL/GenBank/DDBJ whole genome shotgun (WGS) entry which is preliminary data.</text>
</comment>
<accession>A0A2H0W825</accession>
<dbReference type="AlphaFoldDB" id="A0A2H0W825"/>
<dbReference type="PANTHER" id="PTHR43861">
    <property type="entry name" value="TRANS-ACONITATE 2-METHYLTRANSFERASE-RELATED"/>
    <property type="match status" value="1"/>
</dbReference>
<reference evidence="2" key="1">
    <citation type="submission" date="2017-09" db="EMBL/GenBank/DDBJ databases">
        <title>Depth-based differentiation of microbial function through sediment-hosted aquifers and enrichment of novel symbionts in the deep terrestrial subsurface.</title>
        <authorList>
            <person name="Probst A.J."/>
            <person name="Ladd B."/>
            <person name="Jarett J.K."/>
            <person name="Geller-Mcgrath D.E."/>
            <person name="Sieber C.M.K."/>
            <person name="Emerson J.B."/>
            <person name="Anantharaman K."/>
            <person name="Thomas B.C."/>
            <person name="Malmstrom R."/>
            <person name="Stieglmeier M."/>
            <person name="Klingl A."/>
            <person name="Woyke T."/>
            <person name="Ryan C.M."/>
            <person name="Banfield J.F."/>
        </authorList>
    </citation>
    <scope>NUCLEOTIDE SEQUENCE [LARGE SCALE GENOMIC DNA]</scope>
</reference>
<protein>
    <recommendedName>
        <fullName evidence="3">Class I SAM-dependent methyltransferase</fullName>
    </recommendedName>
</protein>
<organism evidence="1 2">
    <name type="scientific">Candidatus Beckwithbacteria bacterium CG10_big_fil_rev_8_21_14_0_10_34_10</name>
    <dbReference type="NCBI Taxonomy" id="1974495"/>
    <lineage>
        <taxon>Bacteria</taxon>
        <taxon>Candidatus Beckwithiibacteriota</taxon>
    </lineage>
</organism>
<gene>
    <name evidence="1" type="ORF">COT75_04990</name>
</gene>
<dbReference type="Proteomes" id="UP000230093">
    <property type="component" value="Unassembled WGS sequence"/>
</dbReference>